<dbReference type="GeneID" id="96244186"/>
<dbReference type="RefSeq" id="WP_156059152.1">
    <property type="nucleotide sequence ID" value="NZ_JBEYBD010000005.1"/>
</dbReference>
<sequence length="149" mass="15546">MKRMMTRAAGVLAAAGLAPLLLTATAHAEADTVHFTAGTFSCAIYGDGTVGCDIAQPARLQYRFLPIPLQTNEIVIDQSWLPAHPTFDGGTPYTLPGGNPQISDVKTGVGTWGPYVEHAGARCDVGFHGSFGCQSKGQGFTVYSGTISA</sequence>
<evidence type="ECO:0000313" key="3">
    <source>
        <dbReference type="Proteomes" id="UP001550628"/>
    </source>
</evidence>
<evidence type="ECO:0008006" key="4">
    <source>
        <dbReference type="Google" id="ProtNLM"/>
    </source>
</evidence>
<keyword evidence="1" id="KW-0732">Signal</keyword>
<evidence type="ECO:0000313" key="2">
    <source>
        <dbReference type="EMBL" id="MEU1956224.1"/>
    </source>
</evidence>
<name>A0ABV2WZB0_9NOCA</name>
<accession>A0ABV2WZB0</accession>
<feature type="signal peptide" evidence="1">
    <location>
        <begin position="1"/>
        <end position="28"/>
    </location>
</feature>
<comment type="caution">
    <text evidence="2">The sequence shown here is derived from an EMBL/GenBank/DDBJ whole genome shotgun (WGS) entry which is preliminary data.</text>
</comment>
<reference evidence="2 3" key="1">
    <citation type="submission" date="2024-06" db="EMBL/GenBank/DDBJ databases">
        <title>The Natural Products Discovery Center: Release of the First 8490 Sequenced Strains for Exploring Actinobacteria Biosynthetic Diversity.</title>
        <authorList>
            <person name="Kalkreuter E."/>
            <person name="Kautsar S.A."/>
            <person name="Yang D."/>
            <person name="Bader C.D."/>
            <person name="Teijaro C.N."/>
            <person name="Fluegel L."/>
            <person name="Davis C.M."/>
            <person name="Simpson J.R."/>
            <person name="Lauterbach L."/>
            <person name="Steele A.D."/>
            <person name="Gui C."/>
            <person name="Meng S."/>
            <person name="Li G."/>
            <person name="Viehrig K."/>
            <person name="Ye F."/>
            <person name="Su P."/>
            <person name="Kiefer A.F."/>
            <person name="Nichols A."/>
            <person name="Cepeda A.J."/>
            <person name="Yan W."/>
            <person name="Fan B."/>
            <person name="Jiang Y."/>
            <person name="Adhikari A."/>
            <person name="Zheng C.-J."/>
            <person name="Schuster L."/>
            <person name="Cowan T.M."/>
            <person name="Smanski M.J."/>
            <person name="Chevrette M.G."/>
            <person name="De Carvalho L.P.S."/>
            <person name="Shen B."/>
        </authorList>
    </citation>
    <scope>NUCLEOTIDE SEQUENCE [LARGE SCALE GENOMIC DNA]</scope>
    <source>
        <strain evidence="2 3">NPDC019708</strain>
    </source>
</reference>
<proteinExistence type="predicted"/>
<gene>
    <name evidence="2" type="ORF">ABZ510_30800</name>
</gene>
<evidence type="ECO:0000256" key="1">
    <source>
        <dbReference type="SAM" id="SignalP"/>
    </source>
</evidence>
<dbReference type="Proteomes" id="UP001550628">
    <property type="component" value="Unassembled WGS sequence"/>
</dbReference>
<protein>
    <recommendedName>
        <fullName evidence="4">Secreted protein</fullName>
    </recommendedName>
</protein>
<dbReference type="EMBL" id="JBEYBF010000034">
    <property type="protein sequence ID" value="MEU1956224.1"/>
    <property type="molecule type" value="Genomic_DNA"/>
</dbReference>
<organism evidence="2 3">
    <name type="scientific">Nocardia rhamnosiphila</name>
    <dbReference type="NCBI Taxonomy" id="426716"/>
    <lineage>
        <taxon>Bacteria</taxon>
        <taxon>Bacillati</taxon>
        <taxon>Actinomycetota</taxon>
        <taxon>Actinomycetes</taxon>
        <taxon>Mycobacteriales</taxon>
        <taxon>Nocardiaceae</taxon>
        <taxon>Nocardia</taxon>
    </lineage>
</organism>
<keyword evidence="3" id="KW-1185">Reference proteome</keyword>
<feature type="chain" id="PRO_5045848530" description="Secreted protein" evidence="1">
    <location>
        <begin position="29"/>
        <end position="149"/>
    </location>
</feature>